<dbReference type="Proteomes" id="UP000254634">
    <property type="component" value="Unassembled WGS sequence"/>
</dbReference>
<dbReference type="InterPro" id="IPR023635">
    <property type="entry name" value="Peptide_deformylase"/>
</dbReference>
<evidence type="ECO:0000313" key="3">
    <source>
        <dbReference type="Proteomes" id="UP000254634"/>
    </source>
</evidence>
<dbReference type="GO" id="GO:0042586">
    <property type="term" value="F:peptide deformylase activity"/>
    <property type="evidence" value="ECO:0007669"/>
    <property type="project" value="UniProtKB-EC"/>
</dbReference>
<dbReference type="EMBL" id="UHFR01000005">
    <property type="protein sequence ID" value="SUN77021.1"/>
    <property type="molecule type" value="Genomic_DNA"/>
</dbReference>
<organism evidence="2 3">
    <name type="scientific">Streptococcus massiliensis</name>
    <dbReference type="NCBI Taxonomy" id="313439"/>
    <lineage>
        <taxon>Bacteria</taxon>
        <taxon>Bacillati</taxon>
        <taxon>Bacillota</taxon>
        <taxon>Bacilli</taxon>
        <taxon>Lactobacillales</taxon>
        <taxon>Streptococcaceae</taxon>
        <taxon>Streptococcus</taxon>
    </lineage>
</organism>
<sequence length="101" mass="11533">MITKIKNESFLQVPSELTTPNDLYLAQYLSDTPMAHKEHCVGIAVNMIGSHKRVIIIDLGFTSLVMFNLKIIRKSGIYRMEESCLSLIEIRSTKRYQNITA</sequence>
<dbReference type="SUPFAM" id="SSF56420">
    <property type="entry name" value="Peptide deformylase"/>
    <property type="match status" value="1"/>
</dbReference>
<dbReference type="Gene3D" id="3.90.45.10">
    <property type="entry name" value="Peptide deformylase"/>
    <property type="match status" value="1"/>
</dbReference>
<evidence type="ECO:0000313" key="2">
    <source>
        <dbReference type="EMBL" id="SUN77021.1"/>
    </source>
</evidence>
<protein>
    <submittedName>
        <fullName evidence="2">Peptide deformylase</fullName>
        <ecNumber evidence="2">3.5.1.88</ecNumber>
    </submittedName>
</protein>
<name>A0A380KZN4_9STRE</name>
<keyword evidence="3" id="KW-1185">Reference proteome</keyword>
<evidence type="ECO:0000256" key="1">
    <source>
        <dbReference type="ARBA" id="ARBA00010759"/>
    </source>
</evidence>
<dbReference type="AlphaFoldDB" id="A0A380KZN4"/>
<comment type="similarity">
    <text evidence="1">Belongs to the polypeptide deformylase family.</text>
</comment>
<keyword evidence="2" id="KW-0378">Hydrolase</keyword>
<dbReference type="Pfam" id="PF01327">
    <property type="entry name" value="Pep_deformylase"/>
    <property type="match status" value="1"/>
</dbReference>
<dbReference type="InterPro" id="IPR036821">
    <property type="entry name" value="Peptide_deformylase_sf"/>
</dbReference>
<dbReference type="OrthoDB" id="9784988at2"/>
<accession>A0A380KZN4</accession>
<gene>
    <name evidence="2" type="ORF">NCTC13765_01543</name>
</gene>
<dbReference type="EC" id="3.5.1.88" evidence="2"/>
<reference evidence="2" key="1">
    <citation type="submission" date="2018-06" db="EMBL/GenBank/DDBJ databases">
        <authorList>
            <consortium name="Pathogen Informatics"/>
            <person name="Doyle S."/>
        </authorList>
    </citation>
    <scope>NUCLEOTIDE SEQUENCE [LARGE SCALE GENOMIC DNA]</scope>
    <source>
        <strain evidence="2">NCTC13765</strain>
    </source>
</reference>
<dbReference type="STRING" id="1123307.GCA_000380065_01146"/>
<proteinExistence type="inferred from homology"/>